<keyword evidence="5 11" id="KW-0812">Transmembrane</keyword>
<dbReference type="PANTHER" id="PTHR32409">
    <property type="entry name" value="MITOCHONDRIAL IMPORT RECEPTOR SUBUNIT TOM20-1-RELATED"/>
    <property type="match status" value="1"/>
</dbReference>
<dbReference type="Proteomes" id="UP001188597">
    <property type="component" value="Unassembled WGS sequence"/>
</dbReference>
<keyword evidence="7" id="KW-0653">Protein transport</keyword>
<name>A0AA88X6J0_9ASTE</name>
<reference evidence="12" key="1">
    <citation type="submission" date="2022-12" db="EMBL/GenBank/DDBJ databases">
        <title>Draft genome assemblies for two species of Escallonia (Escalloniales).</title>
        <authorList>
            <person name="Chanderbali A."/>
            <person name="Dervinis C."/>
            <person name="Anghel I."/>
            <person name="Soltis D."/>
            <person name="Soltis P."/>
            <person name="Zapata F."/>
        </authorList>
    </citation>
    <scope>NUCLEOTIDE SEQUENCE</scope>
    <source>
        <strain evidence="12">UCBG64.0493</strain>
        <tissue evidence="12">Leaf</tissue>
    </source>
</reference>
<dbReference type="AlphaFoldDB" id="A0AA88X6J0"/>
<dbReference type="Pfam" id="PF06552">
    <property type="entry name" value="TOM20_plant"/>
    <property type="match status" value="1"/>
</dbReference>
<organism evidence="12 13">
    <name type="scientific">Escallonia herrerae</name>
    <dbReference type="NCBI Taxonomy" id="1293975"/>
    <lineage>
        <taxon>Eukaryota</taxon>
        <taxon>Viridiplantae</taxon>
        <taxon>Streptophyta</taxon>
        <taxon>Embryophyta</taxon>
        <taxon>Tracheophyta</taxon>
        <taxon>Spermatophyta</taxon>
        <taxon>Magnoliopsida</taxon>
        <taxon>eudicotyledons</taxon>
        <taxon>Gunneridae</taxon>
        <taxon>Pentapetalae</taxon>
        <taxon>asterids</taxon>
        <taxon>campanulids</taxon>
        <taxon>Escalloniales</taxon>
        <taxon>Escalloniaceae</taxon>
        <taxon>Escallonia</taxon>
    </lineage>
</organism>
<evidence type="ECO:0000313" key="13">
    <source>
        <dbReference type="Proteomes" id="UP001188597"/>
    </source>
</evidence>
<evidence type="ECO:0000256" key="2">
    <source>
        <dbReference type="ARBA" id="ARBA00004572"/>
    </source>
</evidence>
<evidence type="ECO:0000256" key="3">
    <source>
        <dbReference type="ARBA" id="ARBA00005792"/>
    </source>
</evidence>
<evidence type="ECO:0000256" key="10">
    <source>
        <dbReference type="ARBA" id="ARBA00023136"/>
    </source>
</evidence>
<evidence type="ECO:0000256" key="1">
    <source>
        <dbReference type="ARBA" id="ARBA00003450"/>
    </source>
</evidence>
<comment type="subcellular location">
    <subcellularLocation>
        <location evidence="2">Mitochondrion outer membrane</location>
        <topology evidence="2">Single-pass membrane protein</topology>
    </subcellularLocation>
</comment>
<gene>
    <name evidence="12" type="ORF">RJ639_029210</name>
</gene>
<comment type="function">
    <text evidence="1">Central component of the receptor complex responsible for the recognition and translocation of cytosolically synthesized mitochondrial preproteins. Together with TOM22 functions as the transit peptide receptor at the surface of the mitochondrion outer membrane and facilitates the movement of preproteins into the translocation pore.</text>
</comment>
<keyword evidence="9" id="KW-0496">Mitochondrion</keyword>
<dbReference type="PANTHER" id="PTHR32409:SF3">
    <property type="entry name" value="MITOCHONDRIAL IMPORT RECEPTOR SUBUNIT TOM20-1-RELATED"/>
    <property type="match status" value="1"/>
</dbReference>
<dbReference type="EMBL" id="JAVXUP010000047">
    <property type="protein sequence ID" value="KAK3040866.1"/>
    <property type="molecule type" value="Genomic_DNA"/>
</dbReference>
<evidence type="ECO:0000256" key="6">
    <source>
        <dbReference type="ARBA" id="ARBA00022787"/>
    </source>
</evidence>
<evidence type="ECO:0000313" key="12">
    <source>
        <dbReference type="EMBL" id="KAK3040866.1"/>
    </source>
</evidence>
<dbReference type="GO" id="GO:0005742">
    <property type="term" value="C:mitochondrial outer membrane translocase complex"/>
    <property type="evidence" value="ECO:0007669"/>
    <property type="project" value="InterPro"/>
</dbReference>
<feature type="transmembrane region" description="Helical" evidence="11">
    <location>
        <begin position="179"/>
        <end position="200"/>
    </location>
</feature>
<dbReference type="InterPro" id="IPR010547">
    <property type="entry name" value="TOM20_imprt_rcpt"/>
</dbReference>
<accession>A0AA88X6J0</accession>
<dbReference type="Gene3D" id="1.25.40.10">
    <property type="entry name" value="Tetratricopeptide repeat domain"/>
    <property type="match status" value="1"/>
</dbReference>
<protein>
    <recommendedName>
        <fullName evidence="14">Mitochondrial import receptor subunit TOM20</fullName>
    </recommendedName>
</protein>
<dbReference type="SUPFAM" id="SSF48452">
    <property type="entry name" value="TPR-like"/>
    <property type="match status" value="1"/>
</dbReference>
<dbReference type="InterPro" id="IPR011990">
    <property type="entry name" value="TPR-like_helical_dom_sf"/>
</dbReference>
<evidence type="ECO:0000256" key="4">
    <source>
        <dbReference type="ARBA" id="ARBA00022448"/>
    </source>
</evidence>
<keyword evidence="6" id="KW-1000">Mitochondrion outer membrane</keyword>
<evidence type="ECO:0000256" key="7">
    <source>
        <dbReference type="ARBA" id="ARBA00022927"/>
    </source>
</evidence>
<comment type="similarity">
    <text evidence="3">Belongs to the Tom20 family.</text>
</comment>
<keyword evidence="13" id="KW-1185">Reference proteome</keyword>
<dbReference type="GO" id="GO:0015031">
    <property type="term" value="P:protein transport"/>
    <property type="evidence" value="ECO:0007669"/>
    <property type="project" value="UniProtKB-KW"/>
</dbReference>
<evidence type="ECO:0000256" key="5">
    <source>
        <dbReference type="ARBA" id="ARBA00022692"/>
    </source>
</evidence>
<keyword evidence="10 11" id="KW-0472">Membrane</keyword>
<proteinExistence type="inferred from homology"/>
<dbReference type="GO" id="GO:0045040">
    <property type="term" value="P:protein insertion into mitochondrial outer membrane"/>
    <property type="evidence" value="ECO:0007669"/>
    <property type="project" value="InterPro"/>
</dbReference>
<evidence type="ECO:0000256" key="8">
    <source>
        <dbReference type="ARBA" id="ARBA00022989"/>
    </source>
</evidence>
<keyword evidence="8 11" id="KW-1133">Transmembrane helix</keyword>
<sequence length="206" mass="22528">MDSSELNIERYMIYEHVRMTAEANHAKNPYDADNLLKWAGALVELAAFGGDMNETKRITKDAMVKMEEALQINPAKHEALFCLGNANTSVALMTPDPKEAQIYIDRASLCFQKAVDENPGNEIYVKSLEASAQTPQLHMELQKAGYGQQALGGGPGGPFATPNAKSSVKKASSDLKYDIFGWIILAVGLVAWVEMAKFHVPSSPPR</sequence>
<evidence type="ECO:0008006" key="14">
    <source>
        <dbReference type="Google" id="ProtNLM"/>
    </source>
</evidence>
<comment type="caution">
    <text evidence="12">The sequence shown here is derived from an EMBL/GenBank/DDBJ whole genome shotgun (WGS) entry which is preliminary data.</text>
</comment>
<evidence type="ECO:0000256" key="9">
    <source>
        <dbReference type="ARBA" id="ARBA00023128"/>
    </source>
</evidence>
<keyword evidence="4" id="KW-0813">Transport</keyword>
<evidence type="ECO:0000256" key="11">
    <source>
        <dbReference type="SAM" id="Phobius"/>
    </source>
</evidence>